<evidence type="ECO:0000313" key="2">
    <source>
        <dbReference type="Proteomes" id="UP000006062"/>
    </source>
</evidence>
<gene>
    <name evidence="1" type="ordered locus">Thivi_0159</name>
</gene>
<keyword evidence="2" id="KW-1185">Reference proteome</keyword>
<dbReference type="AlphaFoldDB" id="I3Y5G7"/>
<protein>
    <recommendedName>
        <fullName evidence="3">HNH endonuclease</fullName>
    </recommendedName>
</protein>
<dbReference type="OrthoDB" id="2081179at2"/>
<dbReference type="eggNOG" id="ENOG5032W1Q">
    <property type="taxonomic scope" value="Bacteria"/>
</dbReference>
<sequence length="257" mass="29739">MTQDSCYKCGHPATTREHVPPKCIFPESKDMGGENFRKNLITVPSCEVHNLEKSHDDEFLMVSLAGIFGNNSIGYMHKLGKVDRAIRRTSERLLDKVFLRKKRYLYEAADNKFFEVIWGTPDQIRLEKCFEHIAYGLHYHHFGRRFSGATKILLGYLHNEDADSRTFIEFIKDKVSIDLATAEKHGSNDDVFYYQFSETDQFGLYMMKLVFYGGVDIFIAFLPDNQEMPFNLGMELIKSGIHTVITLGDKKYEFNKS</sequence>
<dbReference type="Proteomes" id="UP000006062">
    <property type="component" value="Chromosome"/>
</dbReference>
<dbReference type="HOGENOM" id="CLU_106750_0_0_6"/>
<evidence type="ECO:0008006" key="3">
    <source>
        <dbReference type="Google" id="ProtNLM"/>
    </source>
</evidence>
<dbReference type="EMBL" id="CP003154">
    <property type="protein sequence ID" value="AFL72235.1"/>
    <property type="molecule type" value="Genomic_DNA"/>
</dbReference>
<name>I3Y5G7_THIV6</name>
<proteinExistence type="predicted"/>
<dbReference type="KEGG" id="tvi:Thivi_0159"/>
<dbReference type="RefSeq" id="WP_014776743.1">
    <property type="nucleotide sequence ID" value="NC_018012.1"/>
</dbReference>
<accession>I3Y5G7</accession>
<evidence type="ECO:0000313" key="1">
    <source>
        <dbReference type="EMBL" id="AFL72235.1"/>
    </source>
</evidence>
<organism evidence="1 2">
    <name type="scientific">Thiocystis violascens (strain ATCC 17096 / DSM 198 / 6111)</name>
    <name type="common">Chromatium violascens</name>
    <dbReference type="NCBI Taxonomy" id="765911"/>
    <lineage>
        <taxon>Bacteria</taxon>
        <taxon>Pseudomonadati</taxon>
        <taxon>Pseudomonadota</taxon>
        <taxon>Gammaproteobacteria</taxon>
        <taxon>Chromatiales</taxon>
        <taxon>Chromatiaceae</taxon>
        <taxon>Thiocystis</taxon>
    </lineage>
</organism>
<reference evidence="1 2" key="1">
    <citation type="submission" date="2012-06" db="EMBL/GenBank/DDBJ databases">
        <title>Complete sequence of Thiocystis violascens DSM 198.</title>
        <authorList>
            <consortium name="US DOE Joint Genome Institute"/>
            <person name="Lucas S."/>
            <person name="Han J."/>
            <person name="Lapidus A."/>
            <person name="Cheng J.-F."/>
            <person name="Goodwin L."/>
            <person name="Pitluck S."/>
            <person name="Peters L."/>
            <person name="Ovchinnikova G."/>
            <person name="Teshima H."/>
            <person name="Detter J.C."/>
            <person name="Han C."/>
            <person name="Tapia R."/>
            <person name="Land M."/>
            <person name="Hauser L."/>
            <person name="Kyrpides N."/>
            <person name="Ivanova N."/>
            <person name="Pagani I."/>
            <person name="Vogl K."/>
            <person name="Liu Z."/>
            <person name="Frigaard N.-U."/>
            <person name="Bryant D."/>
            <person name="Woyke T."/>
        </authorList>
    </citation>
    <scope>NUCLEOTIDE SEQUENCE [LARGE SCALE GENOMIC DNA]</scope>
    <source>
        <strain evidence="2">ATCC 17096 / DSM 198 / 6111</strain>
    </source>
</reference>